<dbReference type="RefSeq" id="WP_216700501.1">
    <property type="nucleotide sequence ID" value="NZ_CP076607.1"/>
</dbReference>
<organism evidence="4 5">
    <name type="scientific">Paenibacillus sophorae</name>
    <dbReference type="NCBI Taxonomy" id="1333845"/>
    <lineage>
        <taxon>Bacteria</taxon>
        <taxon>Bacillati</taxon>
        <taxon>Bacillota</taxon>
        <taxon>Bacilli</taxon>
        <taxon>Bacillales</taxon>
        <taxon>Paenibacillaceae</taxon>
        <taxon>Paenibacillus</taxon>
    </lineage>
</organism>
<feature type="region of interest" description="Disordered" evidence="2">
    <location>
        <begin position="776"/>
        <end position="805"/>
    </location>
</feature>
<feature type="domain" description="YhaN AAA" evidence="3">
    <location>
        <begin position="17"/>
        <end position="224"/>
    </location>
</feature>
<keyword evidence="1" id="KW-0175">Coiled coil</keyword>
<evidence type="ECO:0000313" key="4">
    <source>
        <dbReference type="EMBL" id="QWU18085.1"/>
    </source>
</evidence>
<feature type="coiled-coil region" evidence="1">
    <location>
        <begin position="215"/>
        <end position="259"/>
    </location>
</feature>
<feature type="region of interest" description="Disordered" evidence="2">
    <location>
        <begin position="586"/>
        <end position="610"/>
    </location>
</feature>
<dbReference type="InterPro" id="IPR038734">
    <property type="entry name" value="YhaN_AAA"/>
</dbReference>
<keyword evidence="5" id="KW-1185">Reference proteome</keyword>
<gene>
    <name evidence="4" type="ORF">KP014_13705</name>
</gene>
<protein>
    <submittedName>
        <fullName evidence="4">AAA family ATPase</fullName>
    </submittedName>
</protein>
<evidence type="ECO:0000256" key="1">
    <source>
        <dbReference type="SAM" id="Coils"/>
    </source>
</evidence>
<sequence>MKKAMIGPAAAKEVGKMRIQRLEIGGFGRLHGRELELSAGLTVLYGPNEAGKSTMLQFIRAMLFGIPGRNYPAERLEPVHGGLHGGVLTARDGQGKAWSIRRYAGGSEGGKGDRLKITLSSMDGSVEELGQEELEKHLLGGVSRTMFRQLFAVTLDELQELGTLQSEEMSSYLFHAGIGGGGEILRAERRLQQEAEKLYKPRGRTQEAAKTLQSIEKLERQIAESRSYLPRYNDNTAALQAAESELEELERRRREEGAWLTRLRKALDIRDLWLKWEAARQELGELPDFPSFPEDAPERWRDLQSRTGNAAQAAARAERIVAELKEELAVTAHDPRLEAQGPRLERLLRAQGGYENRKTELRRLDEEWKLLREHLQRILRSIHPGWTAGELTDFAGAAADREAARRFGVQFAAYDRRMEGLAAERQALRVRLAAAQASLQQAERSLAREQREGAASFAALRPISPRETARLWDELQQAAERWREAQLRQALPGAAAAAGGRRTAAAAPLLPLAAALTALLPAALWLTGAPPVSAWIVLGVLAAADLALLAGGRGARRQTSPPPVSGGEEAAAEMLRLRGLLLSAPEAESGDARPERRSRIAPASPDAGGLEAGMKELRRLMDAWTDWHQRAERLSGERDLRRTEADALAGQEQALVREMDAAEEEFRGTSARFEEWLRRRNLPEDLSPEGLPDIFRLAEQGNELLRREDGLHLRIAELKRETSAFEEECLLLMAEAGETAEETASASEEAARKACEDVSRASSFILSDAASSAASLSGIREPDLSPSVPTRASQTDSAPPDSRPRVVLLSGELPTAAERPGNSSDPPTLLSPIRWLEERAAAWEILKLALLRRKDLMSRMRGAEEELEENRRELEAVRQISGDLLREGGAEDGEDLLRRAAALSRRRELERSLRHWELAMFGGRDEEERQGLLELLALKDAYALEEERKREETGLAELEERRNALLQLRGRLLQERESLKKVCREDTTLQQLEEQKAALRGIAEQYAVSALAAELISRTRRIYEREKQPQVLALASSYFERLTGGEYRRVVMTLGKKELKAEHREAGLLDSGLLSRGTAEQLYLALRLALAGTMDKQDPLPLLFDDLFVNFDERRLQAALSLLGELSASRQVVMLTCHRHVAEAAARLVTDASVISV</sequence>
<feature type="compositionally biased region" description="Polar residues" evidence="2">
    <location>
        <begin position="787"/>
        <end position="797"/>
    </location>
</feature>
<dbReference type="PANTHER" id="PTHR41259:SF1">
    <property type="entry name" value="DOUBLE-STRAND BREAK REPAIR RAD50 ATPASE, PUTATIVE-RELATED"/>
    <property type="match status" value="1"/>
</dbReference>
<feature type="coiled-coil region" evidence="1">
    <location>
        <begin position="846"/>
        <end position="880"/>
    </location>
</feature>
<evidence type="ECO:0000313" key="5">
    <source>
        <dbReference type="Proteomes" id="UP000683429"/>
    </source>
</evidence>
<reference evidence="4 5" key="1">
    <citation type="submission" date="2021-06" db="EMBL/GenBank/DDBJ databases">
        <title>Whole genome sequence of Paenibacillus sophorae DSM23020 for comparative genomics.</title>
        <authorList>
            <person name="Kim M.-J."/>
            <person name="Lee G."/>
            <person name="Shin J.-H."/>
        </authorList>
    </citation>
    <scope>NUCLEOTIDE SEQUENCE [LARGE SCALE GENOMIC DNA]</scope>
    <source>
        <strain evidence="4 5">DSM 23020</strain>
    </source>
</reference>
<feature type="coiled-coil region" evidence="1">
    <location>
        <begin position="941"/>
        <end position="1009"/>
    </location>
</feature>
<name>A0ABX8HI81_9BACL</name>
<dbReference type="EMBL" id="CP076607">
    <property type="protein sequence ID" value="QWU18085.1"/>
    <property type="molecule type" value="Genomic_DNA"/>
</dbReference>
<evidence type="ECO:0000256" key="2">
    <source>
        <dbReference type="SAM" id="MobiDB-lite"/>
    </source>
</evidence>
<evidence type="ECO:0000259" key="3">
    <source>
        <dbReference type="Pfam" id="PF13514"/>
    </source>
</evidence>
<proteinExistence type="predicted"/>
<accession>A0ABX8HI81</accession>
<dbReference type="Proteomes" id="UP000683429">
    <property type="component" value="Chromosome"/>
</dbReference>
<dbReference type="PANTHER" id="PTHR41259">
    <property type="entry name" value="DOUBLE-STRAND BREAK REPAIR RAD50 ATPASE, PUTATIVE-RELATED"/>
    <property type="match status" value="1"/>
</dbReference>
<feature type="coiled-coil region" evidence="1">
    <location>
        <begin position="418"/>
        <end position="452"/>
    </location>
</feature>
<dbReference type="Pfam" id="PF13514">
    <property type="entry name" value="AAA_27"/>
    <property type="match status" value="1"/>
</dbReference>